<evidence type="ECO:0000313" key="7">
    <source>
        <dbReference type="EMBL" id="KAF5371024.1"/>
    </source>
</evidence>
<feature type="domain" description="GH15-like" evidence="4">
    <location>
        <begin position="104"/>
        <end position="171"/>
    </location>
</feature>
<dbReference type="InterPro" id="IPR012341">
    <property type="entry name" value="6hp_glycosidase-like_sf"/>
</dbReference>
<accession>A0A8H5GU36</accession>
<evidence type="ECO:0000313" key="8">
    <source>
        <dbReference type="Proteomes" id="UP000565441"/>
    </source>
</evidence>
<feature type="domain" description="Alpha-L-rhamnosidase concanavalin-like" evidence="5">
    <location>
        <begin position="632"/>
        <end position="731"/>
    </location>
</feature>
<dbReference type="InterPro" id="IPR008979">
    <property type="entry name" value="Galactose-bd-like_sf"/>
</dbReference>
<dbReference type="InterPro" id="IPR008928">
    <property type="entry name" value="6-hairpin_glycosidase_sf"/>
</dbReference>
<keyword evidence="8" id="KW-1185">Reference proteome</keyword>
<dbReference type="Gene3D" id="1.50.10.10">
    <property type="match status" value="1"/>
</dbReference>
<feature type="region of interest" description="Disordered" evidence="3">
    <location>
        <begin position="859"/>
        <end position="881"/>
    </location>
</feature>
<feature type="domain" description="Bacterial alpha-L-rhamnosidase N-terminal" evidence="6">
    <location>
        <begin position="448"/>
        <end position="617"/>
    </location>
</feature>
<dbReference type="PANTHER" id="PTHR33307:SF6">
    <property type="entry name" value="ALPHA-RHAMNOSIDASE (EUROFUNG)-RELATED"/>
    <property type="match status" value="1"/>
</dbReference>
<dbReference type="Pfam" id="PF05592">
    <property type="entry name" value="Bac_rhamnosid"/>
    <property type="match status" value="1"/>
</dbReference>
<organism evidence="7 8">
    <name type="scientific">Tricholomella constricta</name>
    <dbReference type="NCBI Taxonomy" id="117010"/>
    <lineage>
        <taxon>Eukaryota</taxon>
        <taxon>Fungi</taxon>
        <taxon>Dikarya</taxon>
        <taxon>Basidiomycota</taxon>
        <taxon>Agaricomycotina</taxon>
        <taxon>Agaricomycetes</taxon>
        <taxon>Agaricomycetidae</taxon>
        <taxon>Agaricales</taxon>
        <taxon>Tricholomatineae</taxon>
        <taxon>Lyophyllaceae</taxon>
        <taxon>Tricholomella</taxon>
    </lineage>
</organism>
<reference evidence="7 8" key="1">
    <citation type="journal article" date="2020" name="ISME J.">
        <title>Uncovering the hidden diversity of litter-decomposition mechanisms in mushroom-forming fungi.</title>
        <authorList>
            <person name="Floudas D."/>
            <person name="Bentzer J."/>
            <person name="Ahren D."/>
            <person name="Johansson T."/>
            <person name="Persson P."/>
            <person name="Tunlid A."/>
        </authorList>
    </citation>
    <scope>NUCLEOTIDE SEQUENCE [LARGE SCALE GENOMIC DNA]</scope>
    <source>
        <strain evidence="7 8">CBS 661.87</strain>
    </source>
</reference>
<dbReference type="PANTHER" id="PTHR33307">
    <property type="entry name" value="ALPHA-RHAMNOSIDASE (EUROFUNG)"/>
    <property type="match status" value="1"/>
</dbReference>
<evidence type="ECO:0000259" key="4">
    <source>
        <dbReference type="Pfam" id="PF00723"/>
    </source>
</evidence>
<feature type="compositionally biased region" description="Basic and acidic residues" evidence="3">
    <location>
        <begin position="859"/>
        <end position="868"/>
    </location>
</feature>
<dbReference type="GO" id="GO:0005975">
    <property type="term" value="P:carbohydrate metabolic process"/>
    <property type="evidence" value="ECO:0007669"/>
    <property type="project" value="InterPro"/>
</dbReference>
<evidence type="ECO:0000259" key="6">
    <source>
        <dbReference type="Pfam" id="PF08531"/>
    </source>
</evidence>
<dbReference type="InterPro" id="IPR011613">
    <property type="entry name" value="GH15-like"/>
</dbReference>
<dbReference type="Pfam" id="PF00723">
    <property type="entry name" value="Glyco_hydro_15"/>
    <property type="match status" value="1"/>
</dbReference>
<evidence type="ECO:0000259" key="5">
    <source>
        <dbReference type="Pfam" id="PF05592"/>
    </source>
</evidence>
<dbReference type="SUPFAM" id="SSF48208">
    <property type="entry name" value="Six-hairpin glycosidases"/>
    <property type="match status" value="1"/>
</dbReference>
<dbReference type="Pfam" id="PF08531">
    <property type="entry name" value="Bac_rhamnosid_N"/>
    <property type="match status" value="1"/>
</dbReference>
<protein>
    <recommendedName>
        <fullName evidence="2">alpha-L-rhamnosidase</fullName>
        <ecNumber evidence="2">3.2.1.40</ecNumber>
    </recommendedName>
</protein>
<dbReference type="GO" id="GO:0030596">
    <property type="term" value="F:alpha-L-rhamnosidase activity"/>
    <property type="evidence" value="ECO:0007669"/>
    <property type="project" value="UniProtKB-EC"/>
</dbReference>
<proteinExistence type="predicted"/>
<dbReference type="Proteomes" id="UP000565441">
    <property type="component" value="Unassembled WGS sequence"/>
</dbReference>
<dbReference type="AlphaFoldDB" id="A0A8H5GU36"/>
<comment type="catalytic activity">
    <reaction evidence="1">
        <text>Hydrolysis of terminal non-reducing alpha-L-rhamnose residues in alpha-L-rhamnosides.</text>
        <dbReference type="EC" id="3.2.1.40"/>
    </reaction>
</comment>
<dbReference type="Gene3D" id="2.60.120.260">
    <property type="entry name" value="Galactose-binding domain-like"/>
    <property type="match status" value="4"/>
</dbReference>
<gene>
    <name evidence="7" type="ORF">D9615_010034</name>
</gene>
<dbReference type="InterPro" id="IPR013737">
    <property type="entry name" value="Bac_rhamnosid_N"/>
</dbReference>
<dbReference type="OrthoDB" id="10036721at2759"/>
<evidence type="ECO:0000256" key="1">
    <source>
        <dbReference type="ARBA" id="ARBA00001445"/>
    </source>
</evidence>
<comment type="caution">
    <text evidence="7">The sequence shown here is derived from an EMBL/GenBank/DDBJ whole genome shotgun (WGS) entry which is preliminary data.</text>
</comment>
<name>A0A8H5GU36_9AGAR</name>
<sequence>MLQEDKSELERKLFGPLGVKARTLDDLFLTKELLHNLLSITNRYWYEWIRQSTYTGSWKEAVHRSALALKLLIFESPLVPSLPAQHSRFPTLSAARATGTTGRHGFTQEANAYMEFIFERLPNKNPDGSLQIMYTIHGGKDLEEIELTHLDGHKGSKPVRIGNGAADHVQLWEDSHVCLDPYDCHDQFTLYVNGILVGASPTSQDIWKSLQRFSVPHNAGSNLFAVRATNLADVSSGGNGPAGLLDSIQITFSDGMTTIISSDSSWRSIKTVPANFQLPSLDDSSWAAATVVSQYGSGPWGMNVALPSGDPRAFRKTFQTPSGKILKSAFIILTIDDGFTLYVNGALVGSSPKQIDIWKSAQQFTVPLSGSSATVFAVKADNLADVASGGPSPAGLLAAIQVIYTDGSSTDSSFPRRMTHLGARQHLLATAIGEHPAPLLRKEFSVSKTISFARLYYAVGGYASITINGNPASDHVLTPGFTKYDTQTEYVVIDVASKLRNNAIGVELGRSHYAVTQGNMWNWNNAWRAEPTLRTVLSIGYTVGTTAHVVSDGSWQVIEGPTRLDDVFGGENYDASYLKPGFDSPGFVTTGWVNAEVVTGPKGVLVRQRELPSRVVQSMKPVSITQPVQGIYLAAFERVVAGWAKITVTGPAKTLITIHFGEKLKSDGTVIFEDSSHYYANNFQTDRFWLAGTGAPEVFEPKFSYKGYQYMQLEGWPGTSAPTADDIVGQVAVVYTMLNNVHSIPEDCPTFEKSGWSGDAMLGAEMFLTNLDAKDLLAKYVRDLAESRPNGSGLMPTGLHLVFNFPLYANSLMSSLNARTYWKYDSEDRANTFHESRDRDRNTLHLTTLKSGVNVHVHLGPDKRHDTEVGDQGSYMSPMAD</sequence>
<dbReference type="EMBL" id="JAACJP010000049">
    <property type="protein sequence ID" value="KAF5371024.1"/>
    <property type="molecule type" value="Genomic_DNA"/>
</dbReference>
<dbReference type="SUPFAM" id="SSF49785">
    <property type="entry name" value="Galactose-binding domain-like"/>
    <property type="match status" value="1"/>
</dbReference>
<dbReference type="EC" id="3.2.1.40" evidence="2"/>
<dbReference type="InterPro" id="IPR008902">
    <property type="entry name" value="Rhamnosid_concanavalin"/>
</dbReference>
<evidence type="ECO:0000256" key="3">
    <source>
        <dbReference type="SAM" id="MobiDB-lite"/>
    </source>
</evidence>
<dbReference type="InterPro" id="IPR016007">
    <property type="entry name" value="Alpha_rhamnosid"/>
</dbReference>
<evidence type="ECO:0000256" key="2">
    <source>
        <dbReference type="ARBA" id="ARBA00012652"/>
    </source>
</evidence>